<dbReference type="AlphaFoldDB" id="A0AAE2VXS3"/>
<feature type="binding site" evidence="8">
    <location>
        <begin position="429"/>
        <end position="432"/>
    </location>
    <ligand>
        <name>GTP</name>
        <dbReference type="ChEBI" id="CHEBI:37565"/>
    </ligand>
</feature>
<dbReference type="InterPro" id="IPR000178">
    <property type="entry name" value="TF_IF2_bacterial-like"/>
</dbReference>
<dbReference type="InterPro" id="IPR000795">
    <property type="entry name" value="T_Tr_GTP-bd_dom"/>
</dbReference>
<dbReference type="GO" id="GO:0005829">
    <property type="term" value="C:cytosol"/>
    <property type="evidence" value="ECO:0007669"/>
    <property type="project" value="TreeGrafter"/>
</dbReference>
<feature type="compositionally biased region" description="Basic and acidic residues" evidence="10">
    <location>
        <begin position="172"/>
        <end position="192"/>
    </location>
</feature>
<dbReference type="Pfam" id="PF00009">
    <property type="entry name" value="GTP_EFTU"/>
    <property type="match status" value="1"/>
</dbReference>
<evidence type="ECO:0000256" key="5">
    <source>
        <dbReference type="ARBA" id="ARBA00022741"/>
    </source>
</evidence>
<evidence type="ECO:0000313" key="13">
    <source>
        <dbReference type="Proteomes" id="UP000732193"/>
    </source>
</evidence>
<dbReference type="InterPro" id="IPR005225">
    <property type="entry name" value="Small_GTP-bd"/>
</dbReference>
<dbReference type="PROSITE" id="PS01176">
    <property type="entry name" value="IF2"/>
    <property type="match status" value="1"/>
</dbReference>
<dbReference type="Pfam" id="PF22042">
    <property type="entry name" value="EF-G_D2"/>
    <property type="match status" value="1"/>
</dbReference>
<dbReference type="PANTHER" id="PTHR43381:SF5">
    <property type="entry name" value="TR-TYPE G DOMAIN-CONTAINING PROTEIN"/>
    <property type="match status" value="1"/>
</dbReference>
<evidence type="ECO:0000256" key="3">
    <source>
        <dbReference type="ARBA" id="ARBA00022490"/>
    </source>
</evidence>
<dbReference type="RefSeq" id="WP_064225087.1">
    <property type="nucleotide sequence ID" value="NZ_CANKZB010000001.1"/>
</dbReference>
<protein>
    <recommendedName>
        <fullName evidence="2 8">Translation initiation factor IF-2</fullName>
    </recommendedName>
</protein>
<keyword evidence="5 8" id="KW-0547">Nucleotide-binding</keyword>
<dbReference type="Gene3D" id="2.40.30.10">
    <property type="entry name" value="Translation factors"/>
    <property type="match status" value="2"/>
</dbReference>
<comment type="caution">
    <text evidence="12">The sequence shown here is derived from an EMBL/GenBank/DDBJ whole genome shotgun (WGS) entry which is preliminary data.</text>
</comment>
<dbReference type="PROSITE" id="PS51722">
    <property type="entry name" value="G_TR_2"/>
    <property type="match status" value="1"/>
</dbReference>
<evidence type="ECO:0000256" key="10">
    <source>
        <dbReference type="SAM" id="MobiDB-lite"/>
    </source>
</evidence>
<dbReference type="GO" id="GO:0003743">
    <property type="term" value="F:translation initiation factor activity"/>
    <property type="evidence" value="ECO:0007669"/>
    <property type="project" value="UniProtKB-UniRule"/>
</dbReference>
<feature type="domain" description="Tr-type G" evidence="11">
    <location>
        <begin position="319"/>
        <end position="489"/>
    </location>
</feature>
<evidence type="ECO:0000256" key="7">
    <source>
        <dbReference type="ARBA" id="ARBA00023134"/>
    </source>
</evidence>
<dbReference type="PANTHER" id="PTHR43381">
    <property type="entry name" value="TRANSLATION INITIATION FACTOR IF-2-RELATED"/>
    <property type="match status" value="1"/>
</dbReference>
<feature type="compositionally biased region" description="Low complexity" evidence="10">
    <location>
        <begin position="43"/>
        <end position="53"/>
    </location>
</feature>
<keyword evidence="6 8" id="KW-0648">Protein biosynthesis</keyword>
<dbReference type="InterPro" id="IPR023115">
    <property type="entry name" value="TIF_IF2_dom3"/>
</dbReference>
<keyword evidence="7 8" id="KW-0342">GTP-binding</keyword>
<evidence type="ECO:0000256" key="4">
    <source>
        <dbReference type="ARBA" id="ARBA00022540"/>
    </source>
</evidence>
<keyword evidence="13" id="KW-1185">Reference proteome</keyword>
<dbReference type="Pfam" id="PF11987">
    <property type="entry name" value="IF-2"/>
    <property type="match status" value="1"/>
</dbReference>
<dbReference type="InterPro" id="IPR036925">
    <property type="entry name" value="TIF_IF2_dom3_sf"/>
</dbReference>
<reference evidence="12 13" key="1">
    <citation type="submission" date="2021-01" db="EMBL/GenBank/DDBJ databases">
        <title>Diatom-associated Roseobacters Show Island Model of Population Structure.</title>
        <authorList>
            <person name="Qu L."/>
            <person name="Feng X."/>
            <person name="Chen Y."/>
            <person name="Li L."/>
            <person name="Wang X."/>
            <person name="Hu Z."/>
            <person name="Wang H."/>
            <person name="Luo H."/>
        </authorList>
    </citation>
    <scope>NUCLEOTIDE SEQUENCE [LARGE SCALE GENOMIC DNA]</scope>
    <source>
        <strain evidence="12 13">TR60-84</strain>
    </source>
</reference>
<feature type="compositionally biased region" description="Low complexity" evidence="10">
    <location>
        <begin position="143"/>
        <end position="159"/>
    </location>
</feature>
<dbReference type="SUPFAM" id="SSF52540">
    <property type="entry name" value="P-loop containing nucleoside triphosphate hydrolases"/>
    <property type="match status" value="1"/>
</dbReference>
<dbReference type="GO" id="GO:0003924">
    <property type="term" value="F:GTPase activity"/>
    <property type="evidence" value="ECO:0007669"/>
    <property type="project" value="UniProtKB-UniRule"/>
</dbReference>
<dbReference type="InterPro" id="IPR013575">
    <property type="entry name" value="IF2_assoc_dom_bac"/>
</dbReference>
<evidence type="ECO:0000256" key="1">
    <source>
        <dbReference type="ARBA" id="ARBA00007733"/>
    </source>
</evidence>
<evidence type="ECO:0000256" key="8">
    <source>
        <dbReference type="HAMAP-Rule" id="MF_00100"/>
    </source>
</evidence>
<dbReference type="FunFam" id="3.40.50.10050:FF:000001">
    <property type="entry name" value="Translation initiation factor IF-2"/>
    <property type="match status" value="1"/>
</dbReference>
<dbReference type="InterPro" id="IPR027417">
    <property type="entry name" value="P-loop_NTPase"/>
</dbReference>
<evidence type="ECO:0000256" key="6">
    <source>
        <dbReference type="ARBA" id="ARBA00022917"/>
    </source>
</evidence>
<sequence>MSDTDGRKTLGLGGSRPSNVKQSFSHGRTKNVVVETKRKRVVVPKPGGQKPTGPGAGPVGDPSKRPAGITDAQMERRLKAVQAAKAREAEEAAARLAEEKARAEDRERRRAEIDAKEKEDREREESLKAKAEEEAQAKRDAEAAAQAAAAAPAAPAAARPTPNKVAPGPAVRKTERDREETNKKNRTDDRRSGKLTVNQALTGGEGGRQRSMAAMKRKQERQRQKAMGGNVEREKIIREVQLPPAIVVSELAARMAEKTGAVVKALMTNGMMVTQNETIDADTAELIIEEFGHKVVRVSDADVEDVIKEIEDDPKDLVGRPPVITIMGHVDHGKTSLLDAIRNAKVVAGEAGGITQHIGAYQVTTDGGQVLSFLDTPGHAAFTSMRSRGAQVTDIVVLVVAADDAVMPQTIEAIAHAKAAKVPMIVAINKIDKPAADAMKVRTDLLQHEVIVEQMSGEVQDVEVSATTGQGLDQLLEAIALQAELLELKANPNRAAVGAVIEAQLDVGRGPVATVLVQNGTLRQGDIFVVGEQYGKVRALIDDQGNRVKEAGPSVPVEVLGLNGTPEAGDVLNVTSTEAQAREIADYRASAAKDKRAAAGAATTLEQLMANAKANEDISELPILLKADVQGSAEAIVQAMEKIGNDEVRVRVLHSGVGAITETDVGLAEASGAPIMGFNVRANASARNTANQKGVEIRYYSVIYDLVDDVKAAASGLLSNEIKENFIGYANIKEVFKVTGIGKVAGCLVTEGVARRSAGVRLLRDNVVIHEGTLKTLKRFKDEVPEVQSGQECGMAFENYEDIRPDDVIEIFTREEVTRTLK</sequence>
<evidence type="ECO:0000259" key="11">
    <source>
        <dbReference type="PROSITE" id="PS51722"/>
    </source>
</evidence>
<dbReference type="Proteomes" id="UP000732193">
    <property type="component" value="Unassembled WGS sequence"/>
</dbReference>
<comment type="similarity">
    <text evidence="1 8 9">Belongs to the TRAFAC class translation factor GTPase superfamily. Classic translation factor GTPase family. IF-2 subfamily.</text>
</comment>
<feature type="binding site" evidence="8">
    <location>
        <begin position="375"/>
        <end position="379"/>
    </location>
    <ligand>
        <name>GTP</name>
        <dbReference type="ChEBI" id="CHEBI:37565"/>
    </ligand>
</feature>
<dbReference type="NCBIfam" id="TIGR00487">
    <property type="entry name" value="IF-2"/>
    <property type="match status" value="1"/>
</dbReference>
<dbReference type="NCBIfam" id="TIGR00231">
    <property type="entry name" value="small_GTP"/>
    <property type="match status" value="1"/>
</dbReference>
<dbReference type="CDD" id="cd03692">
    <property type="entry name" value="mtIF2_IVc"/>
    <property type="match status" value="1"/>
</dbReference>
<dbReference type="HAMAP" id="MF_00100_B">
    <property type="entry name" value="IF_2_B"/>
    <property type="match status" value="1"/>
</dbReference>
<feature type="compositionally biased region" description="Polar residues" evidence="10">
    <location>
        <begin position="16"/>
        <end position="26"/>
    </location>
</feature>
<dbReference type="CDD" id="cd01887">
    <property type="entry name" value="IF2_eIF5B"/>
    <property type="match status" value="1"/>
</dbReference>
<accession>A0AAE2VXS3</accession>
<dbReference type="Gene3D" id="3.40.50.300">
    <property type="entry name" value="P-loop containing nucleotide triphosphate hydrolases"/>
    <property type="match status" value="1"/>
</dbReference>
<feature type="compositionally biased region" description="Basic and acidic residues" evidence="10">
    <location>
        <begin position="85"/>
        <end position="142"/>
    </location>
</feature>
<keyword evidence="3 8" id="KW-0963">Cytoplasm</keyword>
<dbReference type="InterPro" id="IPR044145">
    <property type="entry name" value="IF2_II"/>
</dbReference>
<feature type="region of interest" description="Disordered" evidence="10">
    <location>
        <begin position="1"/>
        <end position="230"/>
    </location>
</feature>
<dbReference type="FunFam" id="2.40.30.10:FF:000007">
    <property type="entry name" value="Translation initiation factor IF-2"/>
    <property type="match status" value="1"/>
</dbReference>
<dbReference type="SUPFAM" id="SSF52156">
    <property type="entry name" value="Initiation factor IF2/eIF5b, domain 3"/>
    <property type="match status" value="1"/>
</dbReference>
<dbReference type="SUPFAM" id="SSF50447">
    <property type="entry name" value="Translation proteins"/>
    <property type="match status" value="2"/>
</dbReference>
<dbReference type="Pfam" id="PF08364">
    <property type="entry name" value="IF2_assoc"/>
    <property type="match status" value="1"/>
</dbReference>
<comment type="function">
    <text evidence="8 9">One of the essential components for the initiation of protein synthesis. Protects formylmethionyl-tRNA from spontaneous hydrolysis and promotes its binding to the 30S ribosomal subunits. Also involved in the hydrolysis of GTP during the formation of the 70S ribosomal complex.</text>
</comment>
<comment type="subcellular location">
    <subcellularLocation>
        <location evidence="8">Cytoplasm</location>
    </subcellularLocation>
</comment>
<dbReference type="Pfam" id="PF04760">
    <property type="entry name" value="IF2_N"/>
    <property type="match status" value="1"/>
</dbReference>
<dbReference type="EMBL" id="JAFBRM010000002">
    <property type="protein sequence ID" value="MBM1713702.1"/>
    <property type="molecule type" value="Genomic_DNA"/>
</dbReference>
<dbReference type="InterPro" id="IPR006847">
    <property type="entry name" value="IF2_N"/>
</dbReference>
<dbReference type="InterPro" id="IPR053905">
    <property type="entry name" value="EF-G-like_DII"/>
</dbReference>
<comment type="caution">
    <text evidence="8">Lacks conserved residue(s) required for the propagation of feature annotation.</text>
</comment>
<dbReference type="CDD" id="cd03702">
    <property type="entry name" value="IF2_mtIF2_II"/>
    <property type="match status" value="1"/>
</dbReference>
<evidence type="ECO:0000313" key="12">
    <source>
        <dbReference type="EMBL" id="MBM1713702.1"/>
    </source>
</evidence>
<organism evidence="12 13">
    <name type="scientific">Sulfitobacter geojensis</name>
    <dbReference type="NCBI Taxonomy" id="1342299"/>
    <lineage>
        <taxon>Bacteria</taxon>
        <taxon>Pseudomonadati</taxon>
        <taxon>Pseudomonadota</taxon>
        <taxon>Alphaproteobacteria</taxon>
        <taxon>Rhodobacterales</taxon>
        <taxon>Roseobacteraceae</taxon>
        <taxon>Sulfitobacter</taxon>
    </lineage>
</organism>
<proteinExistence type="inferred from homology"/>
<dbReference type="FunFam" id="2.40.30.10:FF:000008">
    <property type="entry name" value="Translation initiation factor IF-2"/>
    <property type="match status" value="1"/>
</dbReference>
<name>A0AAE2VXS3_9RHOB</name>
<dbReference type="Gene3D" id="3.40.50.10050">
    <property type="entry name" value="Translation initiation factor IF- 2, domain 3"/>
    <property type="match status" value="1"/>
</dbReference>
<dbReference type="GO" id="GO:0005525">
    <property type="term" value="F:GTP binding"/>
    <property type="evidence" value="ECO:0007669"/>
    <property type="project" value="UniProtKB-KW"/>
</dbReference>
<keyword evidence="4 8" id="KW-0396">Initiation factor</keyword>
<dbReference type="InterPro" id="IPR015760">
    <property type="entry name" value="TIF_IF2"/>
</dbReference>
<dbReference type="FunFam" id="3.40.50.300:FF:000019">
    <property type="entry name" value="Translation initiation factor IF-2"/>
    <property type="match status" value="1"/>
</dbReference>
<gene>
    <name evidence="8 12" type="primary">infB</name>
    <name evidence="12" type="ORF">JQV55_09035</name>
</gene>
<dbReference type="InterPro" id="IPR009000">
    <property type="entry name" value="Transl_B-barrel_sf"/>
</dbReference>
<evidence type="ECO:0000256" key="2">
    <source>
        <dbReference type="ARBA" id="ARBA00020675"/>
    </source>
</evidence>
<evidence type="ECO:0000256" key="9">
    <source>
        <dbReference type="RuleBase" id="RU000644"/>
    </source>
</evidence>
<feature type="binding site" evidence="8">
    <location>
        <begin position="328"/>
        <end position="335"/>
    </location>
    <ligand>
        <name>GTP</name>
        <dbReference type="ChEBI" id="CHEBI:37565"/>
    </ligand>
</feature>